<evidence type="ECO:0000259" key="1">
    <source>
        <dbReference type="Pfam" id="PF04448"/>
    </source>
</evidence>
<organism evidence="2">
    <name type="scientific">Siphoviridae sp. ct6bb17</name>
    <dbReference type="NCBI Taxonomy" id="2825345"/>
    <lineage>
        <taxon>Viruses</taxon>
        <taxon>Duplodnaviria</taxon>
        <taxon>Heunggongvirae</taxon>
        <taxon>Uroviricota</taxon>
        <taxon>Caudoviricetes</taxon>
    </lineage>
</organism>
<protein>
    <recommendedName>
        <fullName evidence="1">DUF551 domain-containing protein</fullName>
    </recommendedName>
</protein>
<reference evidence="2" key="1">
    <citation type="journal article" date="2021" name="Proc. Natl. Acad. Sci. U.S.A.">
        <title>A Catalog of Tens of Thousands of Viruses from Human Metagenomes Reveals Hidden Associations with Chronic Diseases.</title>
        <authorList>
            <person name="Tisza M.J."/>
            <person name="Buck C.B."/>
        </authorList>
    </citation>
    <scope>NUCLEOTIDE SEQUENCE</scope>
    <source>
        <strain evidence="2">Ct6bb17</strain>
    </source>
</reference>
<evidence type="ECO:0000313" key="2">
    <source>
        <dbReference type="EMBL" id="DAD99621.1"/>
    </source>
</evidence>
<dbReference type="Pfam" id="PF04448">
    <property type="entry name" value="DUF551"/>
    <property type="match status" value="1"/>
</dbReference>
<dbReference type="InterPro" id="IPR007539">
    <property type="entry name" value="DUF551"/>
</dbReference>
<name>A0A8S5NXS1_9CAUD</name>
<proteinExistence type="predicted"/>
<feature type="domain" description="DUF551" evidence="1">
    <location>
        <begin position="45"/>
        <end position="129"/>
    </location>
</feature>
<dbReference type="EMBL" id="BK015290">
    <property type="protein sequence ID" value="DAD99621.1"/>
    <property type="molecule type" value="Genomic_DNA"/>
</dbReference>
<sequence length="137" mass="15980">MSRETEQILKNQVVIMGMLQDLQDELEPIQNIADTHQLLVDKNNGWIPCNERLPEEGVPVNITYKNSNPPSYYSNIKNIPFTATAISYKNKWYWYSCICLDILNEYGKNEADAVNKDIDIIAWQPLPEPYREEQEDE</sequence>
<accession>A0A8S5NXS1</accession>